<dbReference type="NCBIfam" id="TIGR00086">
    <property type="entry name" value="smpB"/>
    <property type="match status" value="1"/>
</dbReference>
<dbReference type="HAMAP" id="MF_00023">
    <property type="entry name" value="SmpB"/>
    <property type="match status" value="1"/>
</dbReference>
<proteinExistence type="inferred from homology"/>
<comment type="similarity">
    <text evidence="3">Belongs to the SmpB family.</text>
</comment>
<evidence type="ECO:0000256" key="4">
    <source>
        <dbReference type="SAM" id="MobiDB-lite"/>
    </source>
</evidence>
<dbReference type="Gene3D" id="2.40.280.10">
    <property type="match status" value="1"/>
</dbReference>
<dbReference type="SUPFAM" id="SSF74982">
    <property type="entry name" value="Small protein B (SmpB)"/>
    <property type="match status" value="1"/>
</dbReference>
<evidence type="ECO:0000313" key="6">
    <source>
        <dbReference type="Proteomes" id="UP001156836"/>
    </source>
</evidence>
<dbReference type="InterPro" id="IPR023620">
    <property type="entry name" value="SmpB"/>
</dbReference>
<dbReference type="NCBIfam" id="NF003843">
    <property type="entry name" value="PRK05422.1"/>
    <property type="match status" value="1"/>
</dbReference>
<feature type="region of interest" description="Disordered" evidence="4">
    <location>
        <begin position="124"/>
        <end position="151"/>
    </location>
</feature>
<dbReference type="Proteomes" id="UP001156836">
    <property type="component" value="Unassembled WGS sequence"/>
</dbReference>
<dbReference type="PANTHER" id="PTHR30308:SF2">
    <property type="entry name" value="SSRA-BINDING PROTEIN"/>
    <property type="match status" value="1"/>
</dbReference>
<evidence type="ECO:0000256" key="1">
    <source>
        <dbReference type="ARBA" id="ARBA00022490"/>
    </source>
</evidence>
<protein>
    <recommendedName>
        <fullName evidence="3">SsrA-binding protein</fullName>
    </recommendedName>
    <alternativeName>
        <fullName evidence="3">Small protein B</fullName>
    </alternativeName>
</protein>
<dbReference type="InterPro" id="IPR020081">
    <property type="entry name" value="SsrA-bd_prot_CS"/>
</dbReference>
<gene>
    <name evidence="3 5" type="primary">smpB</name>
    <name evidence="5" type="ORF">GCM10007860_03670</name>
</gene>
<feature type="compositionally biased region" description="Basic and acidic residues" evidence="4">
    <location>
        <begin position="126"/>
        <end position="151"/>
    </location>
</feature>
<dbReference type="InterPro" id="IPR000037">
    <property type="entry name" value="SsrA-bd_prot"/>
</dbReference>
<name>A0ABQ6BNL9_9NEIS</name>
<comment type="subcellular location">
    <subcellularLocation>
        <location evidence="3">Cytoplasm</location>
    </subcellularLocation>
    <text evidence="3">The tmRNA-SmpB complex associates with stalled 70S ribosomes.</text>
</comment>
<evidence type="ECO:0000313" key="5">
    <source>
        <dbReference type="EMBL" id="GLS03224.1"/>
    </source>
</evidence>
<dbReference type="PANTHER" id="PTHR30308">
    <property type="entry name" value="TMRNA-BINDING COMPONENT OF TRANS-TRANSLATION TAGGING COMPLEX"/>
    <property type="match status" value="1"/>
</dbReference>
<dbReference type="CDD" id="cd09294">
    <property type="entry name" value="SmpB"/>
    <property type="match status" value="1"/>
</dbReference>
<reference evidence="6" key="1">
    <citation type="journal article" date="2019" name="Int. J. Syst. Evol. Microbiol.">
        <title>The Global Catalogue of Microorganisms (GCM) 10K type strain sequencing project: providing services to taxonomists for standard genome sequencing and annotation.</title>
        <authorList>
            <consortium name="The Broad Institute Genomics Platform"/>
            <consortium name="The Broad Institute Genome Sequencing Center for Infectious Disease"/>
            <person name="Wu L."/>
            <person name="Ma J."/>
        </authorList>
    </citation>
    <scope>NUCLEOTIDE SEQUENCE [LARGE SCALE GENOMIC DNA]</scope>
    <source>
        <strain evidence="6">NBRC 104970</strain>
    </source>
</reference>
<dbReference type="RefSeq" id="WP_018747860.1">
    <property type="nucleotide sequence ID" value="NZ_BAABUF010000008.1"/>
</dbReference>
<comment type="function">
    <text evidence="3">Required for rescue of stalled ribosomes mediated by trans-translation. Binds to transfer-messenger RNA (tmRNA), required for stable association of tmRNA with ribosomes. tmRNA and SmpB together mimic tRNA shape, replacing the anticodon stem-loop with SmpB. tmRNA is encoded by the ssrA gene; the 2 termini fold to resemble tRNA(Ala) and it encodes a 'tag peptide', a short internal open reading frame. During trans-translation Ala-aminoacylated tmRNA acts like a tRNA, entering the A-site of stalled ribosomes, displacing the stalled mRNA. The ribosome then switches to translate the ORF on the tmRNA; the nascent peptide is terminated with the 'tag peptide' encoded by the tmRNA and targeted for degradation. The ribosome is freed to recommence translation, which seems to be the essential function of trans-translation.</text>
</comment>
<keyword evidence="6" id="KW-1185">Reference proteome</keyword>
<dbReference type="Pfam" id="PF01668">
    <property type="entry name" value="SmpB"/>
    <property type="match status" value="1"/>
</dbReference>
<keyword evidence="1 3" id="KW-0963">Cytoplasm</keyword>
<dbReference type="EMBL" id="BSOZ01000003">
    <property type="protein sequence ID" value="GLS03224.1"/>
    <property type="molecule type" value="Genomic_DNA"/>
</dbReference>
<comment type="caution">
    <text evidence="5">The sequence shown here is derived from an EMBL/GenBank/DDBJ whole genome shotgun (WGS) entry which is preliminary data.</text>
</comment>
<sequence>MTIVDNRKAFHDYFIEERFEAGLVLQGWEVKAIRAGRVQLKESYVTYMSGDFWLLGAHISALATASTHVQPDPVRPRKLLLHRREIERLSGLVARSGYTVAALNLHYTRGRIKLDIGLAKGKKLHDKRESTKEREWQREKQRLVRNDSKRG</sequence>
<dbReference type="PROSITE" id="PS01317">
    <property type="entry name" value="SSRP"/>
    <property type="match status" value="1"/>
</dbReference>
<evidence type="ECO:0000256" key="2">
    <source>
        <dbReference type="ARBA" id="ARBA00022884"/>
    </source>
</evidence>
<organism evidence="5 6">
    <name type="scientific">Chitiniphilus shinanonensis</name>
    <dbReference type="NCBI Taxonomy" id="553088"/>
    <lineage>
        <taxon>Bacteria</taxon>
        <taxon>Pseudomonadati</taxon>
        <taxon>Pseudomonadota</taxon>
        <taxon>Betaproteobacteria</taxon>
        <taxon>Neisseriales</taxon>
        <taxon>Chitinibacteraceae</taxon>
        <taxon>Chitiniphilus</taxon>
    </lineage>
</organism>
<keyword evidence="2 3" id="KW-0694">RNA-binding</keyword>
<accession>A0ABQ6BNL9</accession>
<evidence type="ECO:0000256" key="3">
    <source>
        <dbReference type="HAMAP-Rule" id="MF_00023"/>
    </source>
</evidence>